<evidence type="ECO:0008006" key="3">
    <source>
        <dbReference type="Google" id="ProtNLM"/>
    </source>
</evidence>
<evidence type="ECO:0000313" key="2">
    <source>
        <dbReference type="Proteomes" id="UP001203512"/>
    </source>
</evidence>
<name>A0ABT0DUE0_9SPHN</name>
<dbReference type="RefSeq" id="WP_247230343.1">
    <property type="nucleotide sequence ID" value="NZ_JALKHS010000006.1"/>
</dbReference>
<evidence type="ECO:0000313" key="1">
    <source>
        <dbReference type="EMBL" id="MCK0530740.1"/>
    </source>
</evidence>
<sequence>MRKRVDHLRSQQLLAQQSAAVATCREARLKHDDLARAYGKIIGVLERERLP</sequence>
<proteinExistence type="predicted"/>
<dbReference type="Proteomes" id="UP001203512">
    <property type="component" value="Unassembled WGS sequence"/>
</dbReference>
<reference evidence="1 2" key="1">
    <citation type="submission" date="2022-04" db="EMBL/GenBank/DDBJ databases">
        <authorList>
            <person name="Huq M.A."/>
        </authorList>
    </citation>
    <scope>NUCLEOTIDE SEQUENCE [LARGE SCALE GENOMIC DNA]</scope>
    <source>
        <strain evidence="1 2">MAH-33</strain>
    </source>
</reference>
<accession>A0ABT0DUE0</accession>
<protein>
    <recommendedName>
        <fullName evidence="3">Transposase</fullName>
    </recommendedName>
</protein>
<gene>
    <name evidence="1" type="ORF">MU848_03975</name>
</gene>
<comment type="caution">
    <text evidence="1">The sequence shown here is derived from an EMBL/GenBank/DDBJ whole genome shotgun (WGS) entry which is preliminary data.</text>
</comment>
<dbReference type="EMBL" id="JALKHS010000006">
    <property type="protein sequence ID" value="MCK0530740.1"/>
    <property type="molecule type" value="Genomic_DNA"/>
</dbReference>
<organism evidence="1 2">
    <name type="scientific">Sphingobium agri</name>
    <dbReference type="NCBI Taxonomy" id="2933566"/>
    <lineage>
        <taxon>Bacteria</taxon>
        <taxon>Pseudomonadati</taxon>
        <taxon>Pseudomonadota</taxon>
        <taxon>Alphaproteobacteria</taxon>
        <taxon>Sphingomonadales</taxon>
        <taxon>Sphingomonadaceae</taxon>
        <taxon>Sphingobium</taxon>
    </lineage>
</organism>
<keyword evidence="2" id="KW-1185">Reference proteome</keyword>